<dbReference type="EMBL" id="MN739849">
    <property type="protein sequence ID" value="QHT74364.1"/>
    <property type="molecule type" value="Genomic_DNA"/>
</dbReference>
<reference evidence="2" key="1">
    <citation type="journal article" date="2020" name="Nature">
        <title>Giant virus diversity and host interactions through global metagenomics.</title>
        <authorList>
            <person name="Schulz F."/>
            <person name="Roux S."/>
            <person name="Paez-Espino D."/>
            <person name="Jungbluth S."/>
            <person name="Walsh D.A."/>
            <person name="Denef V.J."/>
            <person name="McMahon K.D."/>
            <person name="Konstantinidis K.T."/>
            <person name="Eloe-Fadrosh E.A."/>
            <person name="Kyrpides N.C."/>
            <person name="Woyke T."/>
        </authorList>
    </citation>
    <scope>NUCLEOTIDE SEQUENCE</scope>
    <source>
        <strain evidence="2">GVMAG-M-3300023179-59</strain>
    </source>
</reference>
<proteinExistence type="predicted"/>
<feature type="domain" description="Peptidase C14 caspase" evidence="1">
    <location>
        <begin position="2"/>
        <end position="241"/>
    </location>
</feature>
<dbReference type="PANTHER" id="PTHR48104">
    <property type="entry name" value="METACASPASE-4"/>
    <property type="match status" value="1"/>
</dbReference>
<dbReference type="GO" id="GO:0004197">
    <property type="term" value="F:cysteine-type endopeptidase activity"/>
    <property type="evidence" value="ECO:0007669"/>
    <property type="project" value="InterPro"/>
</dbReference>
<dbReference type="Gene3D" id="3.40.50.12660">
    <property type="match status" value="1"/>
</dbReference>
<dbReference type="InterPro" id="IPR011600">
    <property type="entry name" value="Pept_C14_caspase"/>
</dbReference>
<organism evidence="2">
    <name type="scientific">viral metagenome</name>
    <dbReference type="NCBI Taxonomy" id="1070528"/>
    <lineage>
        <taxon>unclassified sequences</taxon>
        <taxon>metagenomes</taxon>
        <taxon>organismal metagenomes</taxon>
    </lineage>
</organism>
<evidence type="ECO:0000313" key="2">
    <source>
        <dbReference type="EMBL" id="QHT74364.1"/>
    </source>
</evidence>
<dbReference type="PANTHER" id="PTHR48104:SF30">
    <property type="entry name" value="METACASPASE-1"/>
    <property type="match status" value="1"/>
</dbReference>
<dbReference type="SUPFAM" id="SSF52129">
    <property type="entry name" value="Caspase-like"/>
    <property type="match status" value="1"/>
</dbReference>
<accession>A0A6C0H1D7</accession>
<dbReference type="AlphaFoldDB" id="A0A6C0H1D7"/>
<name>A0A6C0H1D7_9ZZZZ</name>
<dbReference type="InterPro" id="IPR050452">
    <property type="entry name" value="Metacaspase"/>
</dbReference>
<sequence>MKKALLIGINYINSTDISLNGCIDDVINMRNMLIDAYDYRATDITILRDDNFDFLPTKQNIIKEIENIVDKSTDLEEFWFHYSGHGTLLSGEKDPENNTDNILVPVDYMNNGYISDVDLFEMIKQIQCRSIFVFDCCHSGTICNLPWTFEYQSPTKFTVKKSDIPVSNSNIYVFSGCKDTQSSEDIYNTEDTQMVGAFTSSFIRCLRDSHHNIPILNLYRNICIDIQKKGLKQTPVFSSTNPSPSYVITKPTFSAKVNLPIGYANTKTSIMRNMNMMLNR</sequence>
<dbReference type="Pfam" id="PF00656">
    <property type="entry name" value="Peptidase_C14"/>
    <property type="match status" value="1"/>
</dbReference>
<evidence type="ECO:0000259" key="1">
    <source>
        <dbReference type="Pfam" id="PF00656"/>
    </source>
</evidence>
<dbReference type="InterPro" id="IPR029030">
    <property type="entry name" value="Caspase-like_dom_sf"/>
</dbReference>
<dbReference type="GO" id="GO:0006508">
    <property type="term" value="P:proteolysis"/>
    <property type="evidence" value="ECO:0007669"/>
    <property type="project" value="InterPro"/>
</dbReference>
<dbReference type="GO" id="GO:0005737">
    <property type="term" value="C:cytoplasm"/>
    <property type="evidence" value="ECO:0007669"/>
    <property type="project" value="TreeGrafter"/>
</dbReference>
<protein>
    <recommendedName>
        <fullName evidence="1">Peptidase C14 caspase domain-containing protein</fullName>
    </recommendedName>
</protein>